<dbReference type="CDD" id="cd01301">
    <property type="entry name" value="rDP_like"/>
    <property type="match status" value="1"/>
</dbReference>
<dbReference type="Pfam" id="PF01244">
    <property type="entry name" value="Peptidase_M19"/>
    <property type="match status" value="1"/>
</dbReference>
<gene>
    <name evidence="1" type="ORF">HK12_00395</name>
</gene>
<comment type="caution">
    <text evidence="1">The sequence shown here is derived from an EMBL/GenBank/DDBJ whole genome shotgun (WGS) entry which is preliminary data.</text>
</comment>
<dbReference type="PANTHER" id="PTHR10443">
    <property type="entry name" value="MICROSOMAL DIPEPTIDASE"/>
    <property type="match status" value="1"/>
</dbReference>
<dbReference type="GO" id="GO:0006508">
    <property type="term" value="P:proteolysis"/>
    <property type="evidence" value="ECO:0007669"/>
    <property type="project" value="InterPro"/>
</dbReference>
<dbReference type="RefSeq" id="WP_086551770.1">
    <property type="nucleotide sequence ID" value="NZ_JOMO01000011.1"/>
</dbReference>
<evidence type="ECO:0000313" key="1">
    <source>
        <dbReference type="EMBL" id="OUI84398.1"/>
    </source>
</evidence>
<protein>
    <submittedName>
        <fullName evidence="1">Diguanylate cyclase</fullName>
    </submittedName>
</protein>
<dbReference type="InterPro" id="IPR032466">
    <property type="entry name" value="Metal_Hydrolase"/>
</dbReference>
<sequence>MTHSSLAQASQPQVSTAVRALHDRIFTLDSHIDIPWPDERNAFLDTPNRRVDLPKMQQGGMSAGCFVAYIGQGPTTAEAHAQAQAQCLAMLDAINQMQGSHNGITARVCPTVEQMLAAHAAGAHVVVPAVENGYGMGDDPALLAQFRAKGARYVTLTHNGHNVLADAAIHRPSLGDKPQNHGGLSALGREAIAHMNRLGMVVDVSHASKLTMMQAAAVSRTPIVASHSCVRTLCDHPRNLDDEQLDALKDCGGVIQITAMPAFLKPKPDAGKRTANVADFVDHIDYVVQRLGPAYVGISSDFDGGGAIEGWENATQGVNLTAELMRRGYDESEIAAFWGGNFLRVLKKAEEVAEQTADVLA</sequence>
<accession>A0A252A4N6</accession>
<dbReference type="AlphaFoldDB" id="A0A252A4N6"/>
<dbReference type="Gene3D" id="3.20.20.140">
    <property type="entry name" value="Metal-dependent hydrolases"/>
    <property type="match status" value="1"/>
</dbReference>
<dbReference type="SUPFAM" id="SSF51556">
    <property type="entry name" value="Metallo-dependent hydrolases"/>
    <property type="match status" value="1"/>
</dbReference>
<dbReference type="InterPro" id="IPR008257">
    <property type="entry name" value="Pept_M19"/>
</dbReference>
<organism evidence="1 2">
    <name type="scientific">Acetobacter orientalis</name>
    <dbReference type="NCBI Taxonomy" id="146474"/>
    <lineage>
        <taxon>Bacteria</taxon>
        <taxon>Pseudomonadati</taxon>
        <taxon>Pseudomonadota</taxon>
        <taxon>Alphaproteobacteria</taxon>
        <taxon>Acetobacterales</taxon>
        <taxon>Acetobacteraceae</taxon>
        <taxon>Acetobacter</taxon>
    </lineage>
</organism>
<dbReference type="Proteomes" id="UP000194639">
    <property type="component" value="Unassembled WGS sequence"/>
</dbReference>
<dbReference type="PROSITE" id="PS51365">
    <property type="entry name" value="RENAL_DIPEPTIDASE_2"/>
    <property type="match status" value="1"/>
</dbReference>
<evidence type="ECO:0000313" key="2">
    <source>
        <dbReference type="Proteomes" id="UP000194639"/>
    </source>
</evidence>
<reference evidence="1 2" key="1">
    <citation type="submission" date="2014-06" db="EMBL/GenBank/DDBJ databases">
        <authorList>
            <person name="Ju J."/>
            <person name="Zhang J."/>
        </authorList>
    </citation>
    <scope>NUCLEOTIDE SEQUENCE [LARGE SCALE GENOMIC DNA]</scope>
    <source>
        <strain evidence="1">DmW_045</strain>
    </source>
</reference>
<dbReference type="PANTHER" id="PTHR10443:SF12">
    <property type="entry name" value="DIPEPTIDASE"/>
    <property type="match status" value="1"/>
</dbReference>
<dbReference type="GO" id="GO:0070573">
    <property type="term" value="F:metallodipeptidase activity"/>
    <property type="evidence" value="ECO:0007669"/>
    <property type="project" value="InterPro"/>
</dbReference>
<proteinExistence type="predicted"/>
<name>A0A252A4N6_9PROT</name>
<dbReference type="EMBL" id="JOMO01000011">
    <property type="protein sequence ID" value="OUI84398.1"/>
    <property type="molecule type" value="Genomic_DNA"/>
</dbReference>